<gene>
    <name evidence="2" type="ORF">BRW65_20045</name>
</gene>
<comment type="caution">
    <text evidence="2">The sequence shown here is derived from an EMBL/GenBank/DDBJ whole genome shotgun (WGS) entry which is preliminary data.</text>
</comment>
<evidence type="ECO:0000313" key="3">
    <source>
        <dbReference type="Proteomes" id="UP000186438"/>
    </source>
</evidence>
<evidence type="ECO:0000256" key="1">
    <source>
        <dbReference type="SAM" id="Phobius"/>
    </source>
</evidence>
<dbReference type="RefSeq" id="WP_073877643.1">
    <property type="nucleotide sequence ID" value="NZ_MPNT01000020.1"/>
</dbReference>
<feature type="transmembrane region" description="Helical" evidence="1">
    <location>
        <begin position="105"/>
        <end position="123"/>
    </location>
</feature>
<feature type="transmembrane region" description="Helical" evidence="1">
    <location>
        <begin position="47"/>
        <end position="66"/>
    </location>
</feature>
<dbReference type="OrthoDB" id="4948328at2"/>
<name>A0A1Q4HQY3_9MYCO</name>
<dbReference type="Proteomes" id="UP000186438">
    <property type="component" value="Unassembled WGS sequence"/>
</dbReference>
<reference evidence="2 3" key="1">
    <citation type="submission" date="2016-11" db="EMBL/GenBank/DDBJ databases">
        <title>Genome sequences of unsequenced Mycobacteria.</title>
        <authorList>
            <person name="Greninger A.L."/>
            <person name="Fang F."/>
            <person name="Jerome K.R."/>
        </authorList>
    </citation>
    <scope>NUCLEOTIDE SEQUENCE [LARGE SCALE GENOMIC DNA]</scope>
    <source>
        <strain evidence="2 3">M11</strain>
    </source>
</reference>
<proteinExistence type="predicted"/>
<sequence length="182" mass="20498">MTDDILTDAQIAALTPEQRRQLISRLEQPVSDVIDPLFLARVRRIRLSLMVGGSAVMIPWLGYLSTTLPESYVVHDWPLTWVGFDVLLMAFMVATAVLGFLRRQVLVPAAFTTGVLLVCDAWFDLMTAGPNDLWLSMATALLIELPLAAFMVVSALRLMRLTMERFWLLDPGMRLWDLPLLP</sequence>
<dbReference type="STRING" id="53378.BRW65_20045"/>
<evidence type="ECO:0008006" key="4">
    <source>
        <dbReference type="Google" id="ProtNLM"/>
    </source>
</evidence>
<keyword evidence="1" id="KW-1133">Transmembrane helix</keyword>
<organism evidence="2 3">
    <name type="scientific">Mycobacterium paraffinicum</name>
    <dbReference type="NCBI Taxonomy" id="53378"/>
    <lineage>
        <taxon>Bacteria</taxon>
        <taxon>Bacillati</taxon>
        <taxon>Actinomycetota</taxon>
        <taxon>Actinomycetes</taxon>
        <taxon>Mycobacteriales</taxon>
        <taxon>Mycobacteriaceae</taxon>
        <taxon>Mycobacterium</taxon>
    </lineage>
</organism>
<keyword evidence="1" id="KW-0812">Transmembrane</keyword>
<keyword evidence="1" id="KW-0472">Membrane</keyword>
<protein>
    <recommendedName>
        <fullName evidence="4">GGDEF domain-containing protein</fullName>
    </recommendedName>
</protein>
<dbReference type="AlphaFoldDB" id="A0A1Q4HQY3"/>
<dbReference type="EMBL" id="MPNT01000020">
    <property type="protein sequence ID" value="OJZ70460.1"/>
    <property type="molecule type" value="Genomic_DNA"/>
</dbReference>
<accession>A0A1Q4HQY3</accession>
<feature type="transmembrane region" description="Helical" evidence="1">
    <location>
        <begin position="135"/>
        <end position="156"/>
    </location>
</feature>
<evidence type="ECO:0000313" key="2">
    <source>
        <dbReference type="EMBL" id="OJZ70460.1"/>
    </source>
</evidence>
<feature type="transmembrane region" description="Helical" evidence="1">
    <location>
        <begin position="78"/>
        <end position="98"/>
    </location>
</feature>
<keyword evidence="3" id="KW-1185">Reference proteome</keyword>